<sequence>MGVQPWGACPVCGRPLGPFERVTWRCSGWRRDRFAGCGACFAPQAGEEVLVYEVWEAPEVWFLKD</sequence>
<dbReference type="Proteomes" id="UP000824193">
    <property type="component" value="Unassembled WGS sequence"/>
</dbReference>
<name>A0A9D1V4E6_9FIRM</name>
<organism evidence="1 2">
    <name type="scientific">Candidatus Allofournierella pullicola</name>
    <dbReference type="NCBI Taxonomy" id="2838596"/>
    <lineage>
        <taxon>Bacteria</taxon>
        <taxon>Bacillati</taxon>
        <taxon>Bacillota</taxon>
        <taxon>Clostridia</taxon>
        <taxon>Eubacteriales</taxon>
        <taxon>Oscillospiraceae</taxon>
        <taxon>Allofournierella</taxon>
    </lineage>
</organism>
<dbReference type="EMBL" id="DXFW01000020">
    <property type="protein sequence ID" value="HIX05910.1"/>
    <property type="molecule type" value="Genomic_DNA"/>
</dbReference>
<accession>A0A9D1V4E6</accession>
<proteinExistence type="predicted"/>
<comment type="caution">
    <text evidence="1">The sequence shown here is derived from an EMBL/GenBank/DDBJ whole genome shotgun (WGS) entry which is preliminary data.</text>
</comment>
<gene>
    <name evidence="1" type="ORF">H9865_07405</name>
</gene>
<reference evidence="1" key="1">
    <citation type="journal article" date="2021" name="PeerJ">
        <title>Extensive microbial diversity within the chicken gut microbiome revealed by metagenomics and culture.</title>
        <authorList>
            <person name="Gilroy R."/>
            <person name="Ravi A."/>
            <person name="Getino M."/>
            <person name="Pursley I."/>
            <person name="Horton D.L."/>
            <person name="Alikhan N.F."/>
            <person name="Baker D."/>
            <person name="Gharbi K."/>
            <person name="Hall N."/>
            <person name="Watson M."/>
            <person name="Adriaenssens E.M."/>
            <person name="Foster-Nyarko E."/>
            <person name="Jarju S."/>
            <person name="Secka A."/>
            <person name="Antonio M."/>
            <person name="Oren A."/>
            <person name="Chaudhuri R.R."/>
            <person name="La Ragione R."/>
            <person name="Hildebrand F."/>
            <person name="Pallen M.J."/>
        </authorList>
    </citation>
    <scope>NUCLEOTIDE SEQUENCE</scope>
    <source>
        <strain evidence="1">2239</strain>
    </source>
</reference>
<evidence type="ECO:0000313" key="1">
    <source>
        <dbReference type="EMBL" id="HIX05910.1"/>
    </source>
</evidence>
<reference evidence="1" key="2">
    <citation type="submission" date="2021-04" db="EMBL/GenBank/DDBJ databases">
        <authorList>
            <person name="Gilroy R."/>
        </authorList>
    </citation>
    <scope>NUCLEOTIDE SEQUENCE</scope>
    <source>
        <strain evidence="1">2239</strain>
    </source>
</reference>
<evidence type="ECO:0000313" key="2">
    <source>
        <dbReference type="Proteomes" id="UP000824193"/>
    </source>
</evidence>
<dbReference type="AlphaFoldDB" id="A0A9D1V4E6"/>
<protein>
    <submittedName>
        <fullName evidence="1">Uncharacterized protein</fullName>
    </submittedName>
</protein>